<accession>A0ACC7S798</accession>
<keyword evidence="2" id="KW-1185">Reference proteome</keyword>
<gene>
    <name evidence="1" type="ORF">FJR39_14800</name>
</gene>
<dbReference type="Proteomes" id="UP001517388">
    <property type="component" value="Unassembled WGS sequence"/>
</dbReference>
<proteinExistence type="predicted"/>
<evidence type="ECO:0000313" key="1">
    <source>
        <dbReference type="EMBL" id="MTJ44377.1"/>
    </source>
</evidence>
<evidence type="ECO:0000313" key="2">
    <source>
        <dbReference type="Proteomes" id="UP001517388"/>
    </source>
</evidence>
<name>A0ACC7S798_DOLFA</name>
<protein>
    <submittedName>
        <fullName evidence="1">Uncharacterized protein</fullName>
    </submittedName>
</protein>
<organism evidence="1 2">
    <name type="scientific">Dolichospermum flos-aquae UHCC 0037</name>
    <dbReference type="NCBI Taxonomy" id="2590026"/>
    <lineage>
        <taxon>Bacteria</taxon>
        <taxon>Bacillati</taxon>
        <taxon>Cyanobacteriota</taxon>
        <taxon>Cyanophyceae</taxon>
        <taxon>Nostocales</taxon>
        <taxon>Aphanizomenonaceae</taxon>
        <taxon>Dolichospermum</taxon>
    </lineage>
</organism>
<sequence length="251" mass="28388">MTRQDNFTSRIKIKLAERAAYMCSNPACMRITVGPCDADPNESTKTGKAAHICAASPNGPRYDSYQSPSDRKSIKNALWLCGSCADLIDKNNGQDYSVSQLQKWKRDHENLMKSLVESGFNPLRKLSPLGIQVSVAERLVKLLESKGVLFVPYSQEDQDHVVRSLSDLRDALLKLREEVQYDSPLDLRIKAMIDACRYYMNHNKGFVTMSQLEESLGELRKVFGIHLKQMKEQYNLNIGSPLSSIFPQPEI</sequence>
<reference evidence="2" key="1">
    <citation type="journal article" date="2020" name="Toxins">
        <title>Phylogenomic Analysis of Secondary Metabolism in the Toxic Cyanobacterial Genera Anabaena, Dolichospermum and Aphanizomenon.</title>
        <authorList>
            <person name="Oesterholm J."/>
            <person name="Popin R.V."/>
            <person name="Fewer D.P."/>
            <person name="Sivonen K."/>
        </authorList>
    </citation>
    <scope>NUCLEOTIDE SEQUENCE [LARGE SCALE GENOMIC DNA]</scope>
    <source>
        <strain evidence="2">UHCC 0037</strain>
    </source>
</reference>
<comment type="caution">
    <text evidence="1">The sequence shown here is derived from an EMBL/GenBank/DDBJ whole genome shotgun (WGS) entry which is preliminary data.</text>
</comment>
<dbReference type="EMBL" id="VILF01000003">
    <property type="protein sequence ID" value="MTJ44377.1"/>
    <property type="molecule type" value="Genomic_DNA"/>
</dbReference>